<reference evidence="2 3" key="1">
    <citation type="submission" date="2019-07" db="EMBL/GenBank/DDBJ databases">
        <title>De Novo Assembly of kiwifruit Actinidia rufa.</title>
        <authorList>
            <person name="Sugita-Konishi S."/>
            <person name="Sato K."/>
            <person name="Mori E."/>
            <person name="Abe Y."/>
            <person name="Kisaki G."/>
            <person name="Hamano K."/>
            <person name="Suezawa K."/>
            <person name="Otani M."/>
            <person name="Fukuda T."/>
            <person name="Manabe T."/>
            <person name="Gomi K."/>
            <person name="Tabuchi M."/>
            <person name="Akimitsu K."/>
            <person name="Kataoka I."/>
        </authorList>
    </citation>
    <scope>NUCLEOTIDE SEQUENCE [LARGE SCALE GENOMIC DNA]</scope>
    <source>
        <strain evidence="3">cv. Fuchu</strain>
    </source>
</reference>
<evidence type="ECO:0000313" key="3">
    <source>
        <dbReference type="Proteomes" id="UP000585474"/>
    </source>
</evidence>
<dbReference type="GO" id="GO:0004523">
    <property type="term" value="F:RNA-DNA hybrid ribonuclease activity"/>
    <property type="evidence" value="ECO:0007669"/>
    <property type="project" value="InterPro"/>
</dbReference>
<dbReference type="EMBL" id="BJWL01000023">
    <property type="protein sequence ID" value="GFZ13114.1"/>
    <property type="molecule type" value="Genomic_DNA"/>
</dbReference>
<dbReference type="InterPro" id="IPR053151">
    <property type="entry name" value="RNase_H-like"/>
</dbReference>
<keyword evidence="3" id="KW-1185">Reference proteome</keyword>
<evidence type="ECO:0000313" key="2">
    <source>
        <dbReference type="EMBL" id="GFZ13114.1"/>
    </source>
</evidence>
<gene>
    <name evidence="2" type="ORF">Acr_23g0014990</name>
</gene>
<dbReference type="InterPro" id="IPR036397">
    <property type="entry name" value="RNaseH_sf"/>
</dbReference>
<dbReference type="InterPro" id="IPR012337">
    <property type="entry name" value="RNaseH-like_sf"/>
</dbReference>
<dbReference type="InterPro" id="IPR002156">
    <property type="entry name" value="RNaseH_domain"/>
</dbReference>
<dbReference type="PANTHER" id="PTHR47723">
    <property type="entry name" value="OS05G0353850 PROTEIN"/>
    <property type="match status" value="1"/>
</dbReference>
<name>A0A7J0GR59_9ERIC</name>
<dbReference type="PANTHER" id="PTHR47723:SF19">
    <property type="entry name" value="POLYNUCLEOTIDYL TRANSFERASE, RIBONUCLEASE H-LIKE SUPERFAMILY PROTEIN"/>
    <property type="match status" value="1"/>
</dbReference>
<comment type="caution">
    <text evidence="2">The sequence shown here is derived from an EMBL/GenBank/DDBJ whole genome shotgun (WGS) entry which is preliminary data.</text>
</comment>
<evidence type="ECO:0000259" key="1">
    <source>
        <dbReference type="Pfam" id="PF13456"/>
    </source>
</evidence>
<dbReference type="GO" id="GO:0003676">
    <property type="term" value="F:nucleic acid binding"/>
    <property type="evidence" value="ECO:0007669"/>
    <property type="project" value="InterPro"/>
</dbReference>
<dbReference type="Proteomes" id="UP000585474">
    <property type="component" value="Unassembled WGS sequence"/>
</dbReference>
<dbReference type="InterPro" id="IPR044730">
    <property type="entry name" value="RNase_H-like_dom_plant"/>
</dbReference>
<dbReference type="SUPFAM" id="SSF53098">
    <property type="entry name" value="Ribonuclease H-like"/>
    <property type="match status" value="1"/>
</dbReference>
<protein>
    <recommendedName>
        <fullName evidence="1">RNase H type-1 domain-containing protein</fullName>
    </recommendedName>
</protein>
<accession>A0A7J0GR59</accession>
<proteinExistence type="predicted"/>
<dbReference type="CDD" id="cd06222">
    <property type="entry name" value="RNase_H_like"/>
    <property type="match status" value="1"/>
</dbReference>
<dbReference type="AlphaFoldDB" id="A0A7J0GR59"/>
<sequence>MRFGCELSWPSMGNRGGGGPYARPSPTWRGMLKGYRLFQEGTSILVNNGEGGAEFVGGCGGDGVNHVDLDMERSVNHSIMCLATWDVKRITLATWDAERIASGRIIFSRANFRATPGQQQQGDHPRQRWSVNIGHTHTSAATKLWGLRDTRQIALDKGFRNIEIEFDAKAVIQLIHNTIEPTHHLRFLILDCRFLMRELGLPVLMHTFREGNSCADLLAGEGFHIQEG</sequence>
<feature type="domain" description="RNase H type-1" evidence="1">
    <location>
        <begin position="135"/>
        <end position="220"/>
    </location>
</feature>
<dbReference type="Pfam" id="PF13456">
    <property type="entry name" value="RVT_3"/>
    <property type="match status" value="1"/>
</dbReference>
<dbReference type="Gene3D" id="3.30.420.10">
    <property type="entry name" value="Ribonuclease H-like superfamily/Ribonuclease H"/>
    <property type="match status" value="1"/>
</dbReference>
<organism evidence="2 3">
    <name type="scientific">Actinidia rufa</name>
    <dbReference type="NCBI Taxonomy" id="165716"/>
    <lineage>
        <taxon>Eukaryota</taxon>
        <taxon>Viridiplantae</taxon>
        <taxon>Streptophyta</taxon>
        <taxon>Embryophyta</taxon>
        <taxon>Tracheophyta</taxon>
        <taxon>Spermatophyta</taxon>
        <taxon>Magnoliopsida</taxon>
        <taxon>eudicotyledons</taxon>
        <taxon>Gunneridae</taxon>
        <taxon>Pentapetalae</taxon>
        <taxon>asterids</taxon>
        <taxon>Ericales</taxon>
        <taxon>Actinidiaceae</taxon>
        <taxon>Actinidia</taxon>
    </lineage>
</organism>
<dbReference type="OrthoDB" id="1751886at2759"/>